<accession>A0ACC1TCP8</accession>
<evidence type="ECO:0000313" key="1">
    <source>
        <dbReference type="EMBL" id="KAJ3558373.1"/>
    </source>
</evidence>
<evidence type="ECO:0000313" key="2">
    <source>
        <dbReference type="Proteomes" id="UP001148662"/>
    </source>
</evidence>
<dbReference type="Proteomes" id="UP001148662">
    <property type="component" value="Unassembled WGS sequence"/>
</dbReference>
<protein>
    <submittedName>
        <fullName evidence="1">Uncharacterized protein</fullName>
    </submittedName>
</protein>
<comment type="caution">
    <text evidence="1">The sequence shown here is derived from an EMBL/GenBank/DDBJ whole genome shotgun (WGS) entry which is preliminary data.</text>
</comment>
<proteinExistence type="predicted"/>
<reference evidence="1" key="1">
    <citation type="submission" date="2022-07" db="EMBL/GenBank/DDBJ databases">
        <title>Genome Sequence of Phlebia brevispora.</title>
        <authorList>
            <person name="Buettner E."/>
        </authorList>
    </citation>
    <scope>NUCLEOTIDE SEQUENCE</scope>
    <source>
        <strain evidence="1">MPL23</strain>
    </source>
</reference>
<organism evidence="1 2">
    <name type="scientific">Phlebia brevispora</name>
    <dbReference type="NCBI Taxonomy" id="194682"/>
    <lineage>
        <taxon>Eukaryota</taxon>
        <taxon>Fungi</taxon>
        <taxon>Dikarya</taxon>
        <taxon>Basidiomycota</taxon>
        <taxon>Agaricomycotina</taxon>
        <taxon>Agaricomycetes</taxon>
        <taxon>Polyporales</taxon>
        <taxon>Meruliaceae</taxon>
        <taxon>Phlebia</taxon>
    </lineage>
</organism>
<gene>
    <name evidence="1" type="ORF">NM688_g963</name>
</gene>
<dbReference type="EMBL" id="JANHOG010000093">
    <property type="protein sequence ID" value="KAJ3558373.1"/>
    <property type="molecule type" value="Genomic_DNA"/>
</dbReference>
<sequence>MGSPLRTISLIASLGGAVLNVGLAVRVLASWRSLKWDLDGDSDALTVDAMWGLLVMYFAAATTASVIGFIGIVRNSLTYVRFFRDYSIADLMFMLMSAVTISYASFSSASLRAGVCEELGRQPELMRDMADSGLNLENCEYWFERAVVAVLGLIVMFVVIRVHFVIALSKYYNQLRRDVQGPRCLPSIRTAQSKVDSMQRIYLLPTPTSPTTTSFSQFDPKASDVLIYAPVPVGRISVEDAKEMHATEAWVPSPTSPRDKSHRHHHRHHSHSYSNSSIVSNGRPHKHHRNCASVPYVQVPYRDDVAEPLLEDPKENEQF</sequence>
<keyword evidence="2" id="KW-1185">Reference proteome</keyword>
<name>A0ACC1TCP8_9APHY</name>